<keyword evidence="12" id="KW-0479">Metal-binding</keyword>
<dbReference type="GO" id="GO:0140114">
    <property type="term" value="P:cellular detoxification of fluoride"/>
    <property type="evidence" value="ECO:0007669"/>
    <property type="project" value="UniProtKB-UniRule"/>
</dbReference>
<dbReference type="InterPro" id="IPR003691">
    <property type="entry name" value="FluC"/>
</dbReference>
<dbReference type="NCBIfam" id="TIGR00494">
    <property type="entry name" value="crcB"/>
    <property type="match status" value="1"/>
</dbReference>
<keyword evidence="9 12" id="KW-0407">Ion channel</keyword>
<evidence type="ECO:0000256" key="11">
    <source>
        <dbReference type="ARBA" id="ARBA00035585"/>
    </source>
</evidence>
<evidence type="ECO:0000256" key="7">
    <source>
        <dbReference type="ARBA" id="ARBA00023065"/>
    </source>
</evidence>
<dbReference type="RefSeq" id="WP_184474180.1">
    <property type="nucleotide sequence ID" value="NZ_JACHOV010000002.1"/>
</dbReference>
<keyword evidence="4 12" id="KW-0812">Transmembrane</keyword>
<dbReference type="GO" id="GO:0005886">
    <property type="term" value="C:plasma membrane"/>
    <property type="evidence" value="ECO:0007669"/>
    <property type="project" value="UniProtKB-SubCell"/>
</dbReference>
<feature type="binding site" evidence="12">
    <location>
        <position position="75"/>
    </location>
    <ligand>
        <name>Na(+)</name>
        <dbReference type="ChEBI" id="CHEBI:29101"/>
        <note>structural</note>
    </ligand>
</feature>
<dbReference type="PANTHER" id="PTHR28259">
    <property type="entry name" value="FLUORIDE EXPORT PROTEIN 1-RELATED"/>
    <property type="match status" value="1"/>
</dbReference>
<evidence type="ECO:0000256" key="8">
    <source>
        <dbReference type="ARBA" id="ARBA00023136"/>
    </source>
</evidence>
<evidence type="ECO:0000313" key="13">
    <source>
        <dbReference type="EMBL" id="MBB4640327.1"/>
    </source>
</evidence>
<keyword evidence="8 12" id="KW-0472">Membrane</keyword>
<keyword evidence="5 12" id="KW-1133">Transmembrane helix</keyword>
<dbReference type="EMBL" id="JACHOV010000002">
    <property type="protein sequence ID" value="MBB4640327.1"/>
    <property type="molecule type" value="Genomic_DNA"/>
</dbReference>
<evidence type="ECO:0000256" key="3">
    <source>
        <dbReference type="ARBA" id="ARBA00022519"/>
    </source>
</evidence>
<reference evidence="13 14" key="1">
    <citation type="submission" date="2020-08" db="EMBL/GenBank/DDBJ databases">
        <title>Genomic Encyclopedia of Type Strains, Phase IV (KMG-IV): sequencing the most valuable type-strain genomes for metagenomic binning, comparative biology and taxonomic classification.</title>
        <authorList>
            <person name="Goeker M."/>
        </authorList>
    </citation>
    <scope>NUCLEOTIDE SEQUENCE [LARGE SCALE GENOMIC DNA]</scope>
    <source>
        <strain evidence="13 14">DSM 7465</strain>
    </source>
</reference>
<feature type="transmembrane region" description="Helical" evidence="12">
    <location>
        <begin position="34"/>
        <end position="55"/>
    </location>
</feature>
<dbReference type="PANTHER" id="PTHR28259:SF1">
    <property type="entry name" value="FLUORIDE EXPORT PROTEIN 1-RELATED"/>
    <property type="match status" value="1"/>
</dbReference>
<evidence type="ECO:0000256" key="10">
    <source>
        <dbReference type="ARBA" id="ARBA00035120"/>
    </source>
</evidence>
<keyword evidence="6 12" id="KW-0915">Sodium</keyword>
<dbReference type="Pfam" id="PF02537">
    <property type="entry name" value="CRCB"/>
    <property type="match status" value="1"/>
</dbReference>
<keyword evidence="12" id="KW-0813">Transport</keyword>
<evidence type="ECO:0000256" key="1">
    <source>
        <dbReference type="ARBA" id="ARBA00004651"/>
    </source>
</evidence>
<evidence type="ECO:0000256" key="9">
    <source>
        <dbReference type="ARBA" id="ARBA00023303"/>
    </source>
</evidence>
<evidence type="ECO:0000256" key="12">
    <source>
        <dbReference type="HAMAP-Rule" id="MF_00454"/>
    </source>
</evidence>
<comment type="activity regulation">
    <text evidence="12">Na(+) is not transported, but it plays an essential structural role and its presence is essential for fluoride channel function.</text>
</comment>
<dbReference type="GO" id="GO:0062054">
    <property type="term" value="F:fluoride channel activity"/>
    <property type="evidence" value="ECO:0007669"/>
    <property type="project" value="UniProtKB-UniRule"/>
</dbReference>
<keyword evidence="3" id="KW-0997">Cell inner membrane</keyword>
<sequence>MQNTFLVMAGGAIGAACRYQLGRLMTHIMGPGYPWGTLVANLLGGFAMGLLVGILARFIDGGEQIRLFVAVGILGGFTTFSSFSLEVVLMLQRGQLATGIGYVTASIVGAVGFMALGLFAVRTIV</sequence>
<feature type="transmembrane region" description="Helical" evidence="12">
    <location>
        <begin position="67"/>
        <end position="88"/>
    </location>
</feature>
<evidence type="ECO:0000256" key="5">
    <source>
        <dbReference type="ARBA" id="ARBA00022989"/>
    </source>
</evidence>
<name>A0A840HRT0_9SPHN</name>
<evidence type="ECO:0000256" key="2">
    <source>
        <dbReference type="ARBA" id="ARBA00022475"/>
    </source>
</evidence>
<evidence type="ECO:0000256" key="4">
    <source>
        <dbReference type="ARBA" id="ARBA00022692"/>
    </source>
</evidence>
<organism evidence="13 14">
    <name type="scientific">Rhizorhapis suberifaciens</name>
    <name type="common">corky root of lettuce</name>
    <dbReference type="NCBI Taxonomy" id="13656"/>
    <lineage>
        <taxon>Bacteria</taxon>
        <taxon>Pseudomonadati</taxon>
        <taxon>Pseudomonadota</taxon>
        <taxon>Alphaproteobacteria</taxon>
        <taxon>Sphingomonadales</taxon>
        <taxon>Sphingomonadaceae</taxon>
        <taxon>Rhizorhapis</taxon>
    </lineage>
</organism>
<evidence type="ECO:0000313" key="14">
    <source>
        <dbReference type="Proteomes" id="UP000575068"/>
    </source>
</evidence>
<gene>
    <name evidence="12" type="primary">fluC</name>
    <name evidence="12" type="synonym">crcB</name>
    <name evidence="13" type="ORF">HNQ99_000615</name>
</gene>
<dbReference type="AlphaFoldDB" id="A0A840HRT0"/>
<proteinExistence type="inferred from homology"/>
<feature type="binding site" evidence="12">
    <location>
        <position position="78"/>
    </location>
    <ligand>
        <name>Na(+)</name>
        <dbReference type="ChEBI" id="CHEBI:29101"/>
        <note>structural</note>
    </ligand>
</feature>
<dbReference type="HAMAP" id="MF_00454">
    <property type="entry name" value="FluC"/>
    <property type="match status" value="1"/>
</dbReference>
<comment type="function">
    <text evidence="12">Fluoride-specific ion channel. Important for reducing fluoride concentration in the cell, thus reducing its toxicity.</text>
</comment>
<keyword evidence="14" id="KW-1185">Reference proteome</keyword>
<keyword evidence="7 12" id="KW-0406">Ion transport</keyword>
<feature type="transmembrane region" description="Helical" evidence="12">
    <location>
        <begin position="100"/>
        <end position="121"/>
    </location>
</feature>
<dbReference type="Proteomes" id="UP000575068">
    <property type="component" value="Unassembled WGS sequence"/>
</dbReference>
<evidence type="ECO:0000256" key="6">
    <source>
        <dbReference type="ARBA" id="ARBA00023053"/>
    </source>
</evidence>
<comment type="subcellular location">
    <subcellularLocation>
        <location evidence="1 12">Cell membrane</location>
        <topology evidence="1 12">Multi-pass membrane protein</topology>
    </subcellularLocation>
</comment>
<dbReference type="GO" id="GO:0046872">
    <property type="term" value="F:metal ion binding"/>
    <property type="evidence" value="ECO:0007669"/>
    <property type="project" value="UniProtKB-KW"/>
</dbReference>
<comment type="similarity">
    <text evidence="10 12">Belongs to the fluoride channel Fluc/FEX (TC 1.A.43) family.</text>
</comment>
<comment type="caution">
    <text evidence="13">The sequence shown here is derived from an EMBL/GenBank/DDBJ whole genome shotgun (WGS) entry which is preliminary data.</text>
</comment>
<protein>
    <recommendedName>
        <fullName evidence="12">Fluoride-specific ion channel FluC</fullName>
    </recommendedName>
</protein>
<keyword evidence="2 12" id="KW-1003">Cell membrane</keyword>
<accession>A0A840HRT0</accession>
<comment type="catalytic activity">
    <reaction evidence="11">
        <text>fluoride(in) = fluoride(out)</text>
        <dbReference type="Rhea" id="RHEA:76159"/>
        <dbReference type="ChEBI" id="CHEBI:17051"/>
    </reaction>
    <physiologicalReaction direction="left-to-right" evidence="11">
        <dbReference type="Rhea" id="RHEA:76160"/>
    </physiologicalReaction>
</comment>